<protein>
    <submittedName>
        <fullName evidence="2">Uncharacterized protein</fullName>
    </submittedName>
</protein>
<sequence length="119" mass="13096">MQRKNMQTRTCKLQAERPKDPGPSCCKATVLPTVPSCSPYCSYSSSKSISQGKLTSGCPMYAIMLSANKPNLFFKPSSSTPLIFWFCLIAWIDSSCLVDLSNLIHSVKFPFTFTLAVAT</sequence>
<name>A0ABV0ZEH8_9TELE</name>
<keyword evidence="3" id="KW-1185">Reference proteome</keyword>
<proteinExistence type="predicted"/>
<dbReference type="EMBL" id="JAHRIP010059404">
    <property type="protein sequence ID" value="MEQ2304510.1"/>
    <property type="molecule type" value="Genomic_DNA"/>
</dbReference>
<evidence type="ECO:0000256" key="1">
    <source>
        <dbReference type="SAM" id="MobiDB-lite"/>
    </source>
</evidence>
<feature type="compositionally biased region" description="Polar residues" evidence="1">
    <location>
        <begin position="1"/>
        <end position="11"/>
    </location>
</feature>
<gene>
    <name evidence="2" type="ORF">AMECASPLE_027772</name>
</gene>
<accession>A0ABV0ZEH8</accession>
<dbReference type="Proteomes" id="UP001469553">
    <property type="component" value="Unassembled WGS sequence"/>
</dbReference>
<feature type="region of interest" description="Disordered" evidence="1">
    <location>
        <begin position="1"/>
        <end position="23"/>
    </location>
</feature>
<evidence type="ECO:0000313" key="3">
    <source>
        <dbReference type="Proteomes" id="UP001469553"/>
    </source>
</evidence>
<comment type="caution">
    <text evidence="2">The sequence shown here is derived from an EMBL/GenBank/DDBJ whole genome shotgun (WGS) entry which is preliminary data.</text>
</comment>
<evidence type="ECO:0000313" key="2">
    <source>
        <dbReference type="EMBL" id="MEQ2304510.1"/>
    </source>
</evidence>
<reference evidence="2 3" key="1">
    <citation type="submission" date="2021-06" db="EMBL/GenBank/DDBJ databases">
        <authorList>
            <person name="Palmer J.M."/>
        </authorList>
    </citation>
    <scope>NUCLEOTIDE SEQUENCE [LARGE SCALE GENOMIC DNA]</scope>
    <source>
        <strain evidence="2 3">AS_MEX2019</strain>
        <tissue evidence="2">Muscle</tissue>
    </source>
</reference>
<organism evidence="2 3">
    <name type="scientific">Ameca splendens</name>
    <dbReference type="NCBI Taxonomy" id="208324"/>
    <lineage>
        <taxon>Eukaryota</taxon>
        <taxon>Metazoa</taxon>
        <taxon>Chordata</taxon>
        <taxon>Craniata</taxon>
        <taxon>Vertebrata</taxon>
        <taxon>Euteleostomi</taxon>
        <taxon>Actinopterygii</taxon>
        <taxon>Neopterygii</taxon>
        <taxon>Teleostei</taxon>
        <taxon>Neoteleostei</taxon>
        <taxon>Acanthomorphata</taxon>
        <taxon>Ovalentaria</taxon>
        <taxon>Atherinomorphae</taxon>
        <taxon>Cyprinodontiformes</taxon>
        <taxon>Goodeidae</taxon>
        <taxon>Ameca</taxon>
    </lineage>
</organism>